<evidence type="ECO:0008006" key="3">
    <source>
        <dbReference type="Google" id="ProtNLM"/>
    </source>
</evidence>
<keyword evidence="2" id="KW-1185">Reference proteome</keyword>
<reference evidence="1 2" key="1">
    <citation type="journal article" date="2020" name="ISME J.">
        <title>Uncovering the hidden diversity of litter-decomposition mechanisms in mushroom-forming fungi.</title>
        <authorList>
            <person name="Floudas D."/>
            <person name="Bentzer J."/>
            <person name="Ahren D."/>
            <person name="Johansson T."/>
            <person name="Persson P."/>
            <person name="Tunlid A."/>
        </authorList>
    </citation>
    <scope>NUCLEOTIDE SEQUENCE [LARGE SCALE GENOMIC DNA]</scope>
    <source>
        <strain evidence="1 2">CBS 146.42</strain>
    </source>
</reference>
<dbReference type="Proteomes" id="UP000559027">
    <property type="component" value="Unassembled WGS sequence"/>
</dbReference>
<evidence type="ECO:0000313" key="2">
    <source>
        <dbReference type="Proteomes" id="UP000559027"/>
    </source>
</evidence>
<organism evidence="1 2">
    <name type="scientific">Leucocoprinus leucothites</name>
    <dbReference type="NCBI Taxonomy" id="201217"/>
    <lineage>
        <taxon>Eukaryota</taxon>
        <taxon>Fungi</taxon>
        <taxon>Dikarya</taxon>
        <taxon>Basidiomycota</taxon>
        <taxon>Agaricomycotina</taxon>
        <taxon>Agaricomycetes</taxon>
        <taxon>Agaricomycetidae</taxon>
        <taxon>Agaricales</taxon>
        <taxon>Agaricineae</taxon>
        <taxon>Agaricaceae</taxon>
        <taxon>Leucocoprinus</taxon>
    </lineage>
</organism>
<comment type="caution">
    <text evidence="1">The sequence shown here is derived from an EMBL/GenBank/DDBJ whole genome shotgun (WGS) entry which is preliminary data.</text>
</comment>
<dbReference type="EMBL" id="JAACJO010000019">
    <property type="protein sequence ID" value="KAF5348598.1"/>
    <property type="molecule type" value="Genomic_DNA"/>
</dbReference>
<evidence type="ECO:0000313" key="1">
    <source>
        <dbReference type="EMBL" id="KAF5348598.1"/>
    </source>
</evidence>
<gene>
    <name evidence="1" type="ORF">D9756_009696</name>
</gene>
<proteinExistence type="predicted"/>
<protein>
    <recommendedName>
        <fullName evidence="3">BTB domain-containing protein</fullName>
    </recommendedName>
</protein>
<name>A0A8H5FTZ2_9AGAR</name>
<dbReference type="AlphaFoldDB" id="A0A8H5FTZ2"/>
<sequence length="293" mass="33001">MGNQASSVVPPPSSHYQSRILPESFFTRYTQHSSDAYSSTSIVFRSSDEQYFSLRKKDIDAHAGALIPSTWNSRSLAAELPEASTTLRTLFAFIRARNHPTLLNESFESVAEIAKAAEKYKVFSAINICAERMRSFGDRHPKLVLLYAAHNDHHHIFDECAPRVITSEKLESIVPLLPEYLRLPWLRYHARWSNALTNIISYSYSSDLSDVWKNTNCWESCGRLVFQVLEAGVHSLNDPSWIFADRVSGHTGSCSQCKQLCFAWKTYTQTQIDGVGAFTETCLDCESAAEGQS</sequence>
<dbReference type="OrthoDB" id="3184970at2759"/>
<accession>A0A8H5FTZ2</accession>